<organism evidence="1 2">
    <name type="scientific">Mesorhizobium prunaredense</name>
    <dbReference type="NCBI Taxonomy" id="1631249"/>
    <lineage>
        <taxon>Bacteria</taxon>
        <taxon>Pseudomonadati</taxon>
        <taxon>Pseudomonadota</taxon>
        <taxon>Alphaproteobacteria</taxon>
        <taxon>Hyphomicrobiales</taxon>
        <taxon>Phyllobacteriaceae</taxon>
        <taxon>Mesorhizobium</taxon>
    </lineage>
</organism>
<sequence>MAADPNKLTDAKQVRQLMLNAERRKATELAAACRRRLYELSGVDIADPVERRLAEAVAALEETYREKHGRAQAAGYTRRKIAKDGAVATLSDWALKSDVTPGFVALVEGGMAEFTGVIAEFPDRFEPRVVDAARKRLTEHGVKLP</sequence>
<reference evidence="2" key="1">
    <citation type="submission" date="2017-01" db="EMBL/GenBank/DDBJ databases">
        <authorList>
            <person name="Brunel B."/>
        </authorList>
    </citation>
    <scope>NUCLEOTIDE SEQUENCE [LARGE SCALE GENOMIC DNA]</scope>
</reference>
<dbReference type="RefSeq" id="WP_077380527.1">
    <property type="nucleotide sequence ID" value="NZ_FTPD01000026.1"/>
</dbReference>
<dbReference type="EMBL" id="FTPD01000026">
    <property type="protein sequence ID" value="SIT57202.1"/>
    <property type="molecule type" value="Genomic_DNA"/>
</dbReference>
<evidence type="ECO:0000313" key="2">
    <source>
        <dbReference type="Proteomes" id="UP000188388"/>
    </source>
</evidence>
<evidence type="ECO:0000313" key="1">
    <source>
        <dbReference type="EMBL" id="SIT57202.1"/>
    </source>
</evidence>
<accession>A0A1R3VEF4</accession>
<dbReference type="AlphaFoldDB" id="A0A1R3VEF4"/>
<keyword evidence="2" id="KW-1185">Reference proteome</keyword>
<name>A0A1R3VEF4_9HYPH</name>
<gene>
    <name evidence="1" type="ORF">BQ8794_320024</name>
</gene>
<proteinExistence type="predicted"/>
<protein>
    <submittedName>
        <fullName evidence="1">Uncharacterized protein</fullName>
    </submittedName>
</protein>
<dbReference type="STRING" id="1631249.BQ8794_320024"/>
<dbReference type="Proteomes" id="UP000188388">
    <property type="component" value="Unassembled WGS sequence"/>
</dbReference>